<dbReference type="PANTHER" id="PTHR37419">
    <property type="entry name" value="SERINE/THREONINE-PROTEIN KINASE TOXIN HIPA"/>
    <property type="match status" value="1"/>
</dbReference>
<accession>A0A1J0EM79</accession>
<reference evidence="7" key="1">
    <citation type="submission" date="2016-10" db="EMBL/GenBank/DDBJ databases">
        <title>Pseudomonas frederiksbergensis ERGS4:02 complete genome.</title>
        <authorList>
            <person name="Kumar R."/>
            <person name="Acharya V."/>
            <person name="Singh D."/>
        </authorList>
    </citation>
    <scope>NUCLEOTIDE SEQUENCE [LARGE SCALE GENOMIC DNA]</scope>
    <source>
        <strain evidence="7">ERGS4:02</strain>
    </source>
</reference>
<evidence type="ECO:0000256" key="2">
    <source>
        <dbReference type="ARBA" id="ARBA00022679"/>
    </source>
</evidence>
<organism evidence="6 7">
    <name type="scientific">Pseudomonas frederiksbergensis</name>
    <dbReference type="NCBI Taxonomy" id="104087"/>
    <lineage>
        <taxon>Bacteria</taxon>
        <taxon>Pseudomonadati</taxon>
        <taxon>Pseudomonadota</taxon>
        <taxon>Gammaproteobacteria</taxon>
        <taxon>Pseudomonadales</taxon>
        <taxon>Pseudomonadaceae</taxon>
        <taxon>Pseudomonas</taxon>
    </lineage>
</organism>
<comment type="similarity">
    <text evidence="1">Belongs to the HipA Ser/Thr kinase family.</text>
</comment>
<feature type="domain" description="HipA N-terminal subdomain 1" evidence="5">
    <location>
        <begin position="7"/>
        <end position="116"/>
    </location>
</feature>
<dbReference type="Pfam" id="PF07804">
    <property type="entry name" value="HipA_C"/>
    <property type="match status" value="1"/>
</dbReference>
<dbReference type="GeneID" id="46909748"/>
<dbReference type="OrthoDB" id="9805913at2"/>
<evidence type="ECO:0000259" key="5">
    <source>
        <dbReference type="Pfam" id="PF13657"/>
    </source>
</evidence>
<evidence type="ECO:0000256" key="1">
    <source>
        <dbReference type="ARBA" id="ARBA00010164"/>
    </source>
</evidence>
<keyword evidence="2" id="KW-0808">Transferase</keyword>
<dbReference type="InterPro" id="IPR052028">
    <property type="entry name" value="HipA_Ser/Thr_kinase"/>
</dbReference>
<dbReference type="RefSeq" id="WP_071553014.1">
    <property type="nucleotide sequence ID" value="NZ_CP017886.1"/>
</dbReference>
<sequence>MKSVTALSVRLQGARVGELVAIPRQGLFFSYDPGWLASGFNLAPFHMDFSVNPQRAADLLLFSGLHGAFSDSLPDGWGLLLMDRFFRSELSVERSAIGPLDRLAYMGNRSMGALEYVPMFETIESTEDLDLAALYEASQTILSGSTDEVITSLRLAGGSPGGARPKAVIGLSADKRRAVSSFGQMPEGYEHWLIKFRNEDEHRDSGAIEQVYALMARKAGVEISESELFEVETAKGIERFFATKRFDRESDAKRHMLTASAILYADFRAPSLDYADLLRATWAMTKDAVEVEKMARLMVFNALAHNRDDHAKNFSFFGGLAGWKMAPAYDLTFSSTGGRGNEHTTAFAGRGNPSRKAIVEVCKAFSFLKPAHYIEQTLDAFAAWTVSCAELDVDKAQSRKLLTALESVWSAF</sequence>
<evidence type="ECO:0000313" key="7">
    <source>
        <dbReference type="Proteomes" id="UP000182567"/>
    </source>
</evidence>
<dbReference type="Pfam" id="PF13657">
    <property type="entry name" value="Couple_hipA"/>
    <property type="match status" value="1"/>
</dbReference>
<protein>
    <submittedName>
        <fullName evidence="6">Transcriptional regulator</fullName>
    </submittedName>
</protein>
<gene>
    <name evidence="6" type="ORF">BLL42_15900</name>
</gene>
<feature type="domain" description="HipA-like C-terminal" evidence="4">
    <location>
        <begin position="159"/>
        <end position="381"/>
    </location>
</feature>
<dbReference type="InterPro" id="IPR017508">
    <property type="entry name" value="HipA_N1"/>
</dbReference>
<dbReference type="GO" id="GO:0004674">
    <property type="term" value="F:protein serine/threonine kinase activity"/>
    <property type="evidence" value="ECO:0007669"/>
    <property type="project" value="TreeGrafter"/>
</dbReference>
<dbReference type="AlphaFoldDB" id="A0A1J0EM79"/>
<dbReference type="InterPro" id="IPR012893">
    <property type="entry name" value="HipA-like_C"/>
</dbReference>
<evidence type="ECO:0000259" key="4">
    <source>
        <dbReference type="Pfam" id="PF07804"/>
    </source>
</evidence>
<evidence type="ECO:0000256" key="3">
    <source>
        <dbReference type="ARBA" id="ARBA00022777"/>
    </source>
</evidence>
<dbReference type="EMBL" id="CP017886">
    <property type="protein sequence ID" value="APC17150.1"/>
    <property type="molecule type" value="Genomic_DNA"/>
</dbReference>
<dbReference type="Proteomes" id="UP000182567">
    <property type="component" value="Chromosome"/>
</dbReference>
<name>A0A1J0EM79_9PSED</name>
<proteinExistence type="inferred from homology"/>
<evidence type="ECO:0000313" key="6">
    <source>
        <dbReference type="EMBL" id="APC17150.1"/>
    </source>
</evidence>
<dbReference type="PANTHER" id="PTHR37419:SF8">
    <property type="entry name" value="TOXIN YJJJ"/>
    <property type="match status" value="1"/>
</dbReference>
<keyword evidence="3" id="KW-0418">Kinase</keyword>
<dbReference type="GO" id="GO:0005829">
    <property type="term" value="C:cytosol"/>
    <property type="evidence" value="ECO:0007669"/>
    <property type="project" value="TreeGrafter"/>
</dbReference>